<evidence type="ECO:0000256" key="2">
    <source>
        <dbReference type="SAM" id="SignalP"/>
    </source>
</evidence>
<accession>A0A9D4VH00</accession>
<comment type="caution">
    <text evidence="3">The sequence shown here is derived from an EMBL/GenBank/DDBJ whole genome shotgun (WGS) entry which is preliminary data.</text>
</comment>
<keyword evidence="4" id="KW-1185">Reference proteome</keyword>
<evidence type="ECO:0000256" key="1">
    <source>
        <dbReference type="SAM" id="MobiDB-lite"/>
    </source>
</evidence>
<dbReference type="Proteomes" id="UP001058974">
    <property type="component" value="Chromosome 7"/>
</dbReference>
<feature type="compositionally biased region" description="Polar residues" evidence="1">
    <location>
        <begin position="76"/>
        <end position="95"/>
    </location>
</feature>
<gene>
    <name evidence="3" type="ORF">KIW84_070691</name>
</gene>
<feature type="signal peptide" evidence="2">
    <location>
        <begin position="1"/>
        <end position="20"/>
    </location>
</feature>
<sequence>MTGRQVLIFTLICLWLYYAGQPPSRACLPQDAGLNSQSALKSNKAVPVVKPLRDVNQILSFLQDPSAKSHERNITGGRSPNKLYQNILDSESMETMKSPDITPTKGKS</sequence>
<name>A0A9D4VH00_PEA</name>
<reference evidence="3 4" key="1">
    <citation type="journal article" date="2022" name="Nat. Genet.">
        <title>Improved pea reference genome and pan-genome highlight genomic features and evolutionary characteristics.</title>
        <authorList>
            <person name="Yang T."/>
            <person name="Liu R."/>
            <person name="Luo Y."/>
            <person name="Hu S."/>
            <person name="Wang D."/>
            <person name="Wang C."/>
            <person name="Pandey M.K."/>
            <person name="Ge S."/>
            <person name="Xu Q."/>
            <person name="Li N."/>
            <person name="Li G."/>
            <person name="Huang Y."/>
            <person name="Saxena R.K."/>
            <person name="Ji Y."/>
            <person name="Li M."/>
            <person name="Yan X."/>
            <person name="He Y."/>
            <person name="Liu Y."/>
            <person name="Wang X."/>
            <person name="Xiang C."/>
            <person name="Varshney R.K."/>
            <person name="Ding H."/>
            <person name="Gao S."/>
            <person name="Zong X."/>
        </authorList>
    </citation>
    <scope>NUCLEOTIDE SEQUENCE [LARGE SCALE GENOMIC DNA]</scope>
    <source>
        <strain evidence="3 4">cv. Zhongwan 6</strain>
    </source>
</reference>
<evidence type="ECO:0000313" key="4">
    <source>
        <dbReference type="Proteomes" id="UP001058974"/>
    </source>
</evidence>
<feature type="region of interest" description="Disordered" evidence="1">
    <location>
        <begin position="69"/>
        <end position="108"/>
    </location>
</feature>
<organism evidence="3 4">
    <name type="scientific">Pisum sativum</name>
    <name type="common">Garden pea</name>
    <name type="synonym">Lathyrus oleraceus</name>
    <dbReference type="NCBI Taxonomy" id="3888"/>
    <lineage>
        <taxon>Eukaryota</taxon>
        <taxon>Viridiplantae</taxon>
        <taxon>Streptophyta</taxon>
        <taxon>Embryophyta</taxon>
        <taxon>Tracheophyta</taxon>
        <taxon>Spermatophyta</taxon>
        <taxon>Magnoliopsida</taxon>
        <taxon>eudicotyledons</taxon>
        <taxon>Gunneridae</taxon>
        <taxon>Pentapetalae</taxon>
        <taxon>rosids</taxon>
        <taxon>fabids</taxon>
        <taxon>Fabales</taxon>
        <taxon>Fabaceae</taxon>
        <taxon>Papilionoideae</taxon>
        <taxon>50 kb inversion clade</taxon>
        <taxon>NPAAA clade</taxon>
        <taxon>Hologalegina</taxon>
        <taxon>IRL clade</taxon>
        <taxon>Fabeae</taxon>
        <taxon>Lathyrus</taxon>
    </lineage>
</organism>
<dbReference type="EMBL" id="JAMSHJ010000007">
    <property type="protein sequence ID" value="KAI5383381.1"/>
    <property type="molecule type" value="Genomic_DNA"/>
</dbReference>
<dbReference type="Gramene" id="Psat07G0069100-T4">
    <property type="protein sequence ID" value="KAI5383381.1"/>
    <property type="gene ID" value="KIW84_070691"/>
</dbReference>
<evidence type="ECO:0000313" key="3">
    <source>
        <dbReference type="EMBL" id="KAI5383381.1"/>
    </source>
</evidence>
<dbReference type="AlphaFoldDB" id="A0A9D4VH00"/>
<protein>
    <submittedName>
        <fullName evidence="3">Uncharacterized protein</fullName>
    </submittedName>
</protein>
<keyword evidence="2" id="KW-0732">Signal</keyword>
<proteinExistence type="predicted"/>
<feature type="chain" id="PRO_5038453186" evidence="2">
    <location>
        <begin position="21"/>
        <end position="108"/>
    </location>
</feature>